<evidence type="ECO:0000313" key="5">
    <source>
        <dbReference type="Proteomes" id="UP000282454"/>
    </source>
</evidence>
<dbReference type="GO" id="GO:0005975">
    <property type="term" value="P:carbohydrate metabolic process"/>
    <property type="evidence" value="ECO:0007669"/>
    <property type="project" value="UniProtKB-ARBA"/>
</dbReference>
<dbReference type="InterPro" id="IPR002909">
    <property type="entry name" value="IPT_dom"/>
</dbReference>
<dbReference type="SMART" id="SM00429">
    <property type="entry name" value="IPT"/>
    <property type="match status" value="1"/>
</dbReference>
<dbReference type="SUPFAM" id="SSF81296">
    <property type="entry name" value="E set domains"/>
    <property type="match status" value="1"/>
</dbReference>
<dbReference type="InterPro" id="IPR014756">
    <property type="entry name" value="Ig_E-set"/>
</dbReference>
<feature type="region of interest" description="Disordered" evidence="1">
    <location>
        <begin position="244"/>
        <end position="270"/>
    </location>
</feature>
<sequence>MSSFARARHRLLAVAATSALATGGLVALAAPAYADGACADPVVVGTTITITCAAGGTGSVTVPTGVSSAAVTLDGAGGGNAADGTPGGKGAHIVAALPTTPGEVFQVAVGIRGNNGQANPNNGIGGGGGGLVAVTTADGTALLTAGSGGGAGGPGVGTPGYPGSPGADSGSPGADGAGLADVAQGGGGGGQGTATAGGPGGSGGVGTRPGSSGAAGGFPNALGGTAVYPVPVRAGAGGRGGAGYGGGGRGGSGAASGTGTAGAGGAGGGGSSFVSSTVPGLTATVTDGANAGDGLVVFVFTLDPPTVTSITPTSGPEAGGTAVTITGANLAGTTAITFGPGNPAIGVSCTATTCAATAPPGTGTVDVQLTTPGGTTVAGRFTYIPPAADIDVDVTAKPHLGILVPYLTYTLTAHNTGPDAVTSATLTATLPPGTHATNLSAGCTTTTGTVTCAYDPIANGAATAKSFRVPLHLFSLGHVSVTGVRTASAPADPNPANDRDTATCTVISFVLATCP</sequence>
<dbReference type="InterPro" id="IPR013783">
    <property type="entry name" value="Ig-like_fold"/>
</dbReference>
<accession>A0A421B2Q5</accession>
<feature type="compositionally biased region" description="Gly residues" evidence="1">
    <location>
        <begin position="184"/>
        <end position="207"/>
    </location>
</feature>
<dbReference type="NCBIfam" id="TIGR01451">
    <property type="entry name" value="B_ant_repeat"/>
    <property type="match status" value="1"/>
</dbReference>
<keyword evidence="5" id="KW-1185">Reference proteome</keyword>
<dbReference type="InterPro" id="IPR047589">
    <property type="entry name" value="DUF11_rpt"/>
</dbReference>
<dbReference type="RefSeq" id="WP_170224378.1">
    <property type="nucleotide sequence ID" value="NZ_RCDD01000002.1"/>
</dbReference>
<dbReference type="CDD" id="cd00102">
    <property type="entry name" value="IPT"/>
    <property type="match status" value="1"/>
</dbReference>
<proteinExistence type="predicted"/>
<feature type="signal peptide" evidence="2">
    <location>
        <begin position="1"/>
        <end position="34"/>
    </location>
</feature>
<dbReference type="Pfam" id="PF01833">
    <property type="entry name" value="TIG"/>
    <property type="match status" value="1"/>
</dbReference>
<evidence type="ECO:0000256" key="2">
    <source>
        <dbReference type="SAM" id="SignalP"/>
    </source>
</evidence>
<evidence type="ECO:0000313" key="4">
    <source>
        <dbReference type="EMBL" id="RLK58573.1"/>
    </source>
</evidence>
<name>A0A421B2Q5_9PSEU</name>
<comment type="caution">
    <text evidence="4">The sequence shown here is derived from an EMBL/GenBank/DDBJ whole genome shotgun (WGS) entry which is preliminary data.</text>
</comment>
<feature type="chain" id="PRO_5038334467" evidence="2">
    <location>
        <begin position="35"/>
        <end position="515"/>
    </location>
</feature>
<evidence type="ECO:0000256" key="1">
    <source>
        <dbReference type="SAM" id="MobiDB-lite"/>
    </source>
</evidence>
<dbReference type="EMBL" id="RCDD01000002">
    <property type="protein sequence ID" value="RLK58573.1"/>
    <property type="molecule type" value="Genomic_DNA"/>
</dbReference>
<dbReference type="InterPro" id="IPR001434">
    <property type="entry name" value="OmcB-like_DUF11"/>
</dbReference>
<dbReference type="Gene3D" id="2.60.40.10">
    <property type="entry name" value="Immunoglobulins"/>
    <property type="match status" value="1"/>
</dbReference>
<keyword evidence="2" id="KW-0732">Signal</keyword>
<feature type="compositionally biased region" description="Low complexity" evidence="1">
    <location>
        <begin position="161"/>
        <end position="183"/>
    </location>
</feature>
<protein>
    <submittedName>
        <fullName evidence="4">Putative repeat protein (TIGR01451 family)</fullName>
    </submittedName>
</protein>
<dbReference type="Proteomes" id="UP000282454">
    <property type="component" value="Unassembled WGS sequence"/>
</dbReference>
<organism evidence="4 5">
    <name type="scientific">Actinokineospora cianjurensis</name>
    <dbReference type="NCBI Taxonomy" id="585224"/>
    <lineage>
        <taxon>Bacteria</taxon>
        <taxon>Bacillati</taxon>
        <taxon>Actinomycetota</taxon>
        <taxon>Actinomycetes</taxon>
        <taxon>Pseudonocardiales</taxon>
        <taxon>Pseudonocardiaceae</taxon>
        <taxon>Actinokineospora</taxon>
    </lineage>
</organism>
<dbReference type="Pfam" id="PF01345">
    <property type="entry name" value="DUF11"/>
    <property type="match status" value="1"/>
</dbReference>
<feature type="compositionally biased region" description="Gly residues" evidence="1">
    <location>
        <begin position="146"/>
        <end position="160"/>
    </location>
</feature>
<evidence type="ECO:0000259" key="3">
    <source>
        <dbReference type="SMART" id="SM00429"/>
    </source>
</evidence>
<feature type="region of interest" description="Disordered" evidence="1">
    <location>
        <begin position="145"/>
        <end position="212"/>
    </location>
</feature>
<dbReference type="AlphaFoldDB" id="A0A421B2Q5"/>
<feature type="domain" description="IPT/TIG" evidence="3">
    <location>
        <begin position="304"/>
        <end position="384"/>
    </location>
</feature>
<reference evidence="4 5" key="1">
    <citation type="submission" date="2018-10" db="EMBL/GenBank/DDBJ databases">
        <title>Genomic Encyclopedia of Archaeal and Bacterial Type Strains, Phase II (KMG-II): from individual species to whole genera.</title>
        <authorList>
            <person name="Goeker M."/>
        </authorList>
    </citation>
    <scope>NUCLEOTIDE SEQUENCE [LARGE SCALE GENOMIC DNA]</scope>
    <source>
        <strain evidence="4 5">DSM 45657</strain>
    </source>
</reference>
<gene>
    <name evidence="4" type="ORF">CLV68_3044</name>
</gene>